<dbReference type="Pfam" id="PF02878">
    <property type="entry name" value="PGM_PMM_I"/>
    <property type="match status" value="1"/>
</dbReference>
<dbReference type="PANTHER" id="PTHR42946:SF1">
    <property type="entry name" value="PHOSPHOGLUCOMUTASE (ALPHA-D-GLUCOSE-1,6-BISPHOSPHATE-DEPENDENT)"/>
    <property type="match status" value="1"/>
</dbReference>
<dbReference type="SUPFAM" id="SSF53738">
    <property type="entry name" value="Phosphoglucomutase, first 3 domains"/>
    <property type="match status" value="3"/>
</dbReference>
<organism evidence="7 8">
    <name type="scientific">Megamonas hypermegale</name>
    <dbReference type="NCBI Taxonomy" id="158847"/>
    <lineage>
        <taxon>Bacteria</taxon>
        <taxon>Bacillati</taxon>
        <taxon>Bacillota</taxon>
        <taxon>Negativicutes</taxon>
        <taxon>Selenomonadales</taxon>
        <taxon>Selenomonadaceae</taxon>
        <taxon>Megamonas</taxon>
    </lineage>
</organism>
<feature type="domain" description="Alpha-D-phosphohexomutase alpha/beta/alpha" evidence="5">
    <location>
        <begin position="193"/>
        <end position="274"/>
    </location>
</feature>
<keyword evidence="8" id="KW-1185">Reference proteome</keyword>
<dbReference type="Pfam" id="PF02880">
    <property type="entry name" value="PGM_PMM_III"/>
    <property type="match status" value="1"/>
</dbReference>
<dbReference type="RefSeq" id="WP_197695381.1">
    <property type="nucleotide sequence ID" value="NZ_LT906446.1"/>
</dbReference>
<evidence type="ECO:0000259" key="6">
    <source>
        <dbReference type="Pfam" id="PF02880"/>
    </source>
</evidence>
<dbReference type="GO" id="GO:0004614">
    <property type="term" value="F:phosphoglucomutase activity"/>
    <property type="evidence" value="ECO:0007669"/>
    <property type="project" value="UniProtKB-EC"/>
</dbReference>
<evidence type="ECO:0000259" key="4">
    <source>
        <dbReference type="Pfam" id="PF02878"/>
    </source>
</evidence>
<feature type="domain" description="Alpha-D-phosphohexomutase alpha/beta/alpha" evidence="4">
    <location>
        <begin position="10"/>
        <end position="142"/>
    </location>
</feature>
<dbReference type="InterPro" id="IPR005845">
    <property type="entry name" value="A-D-PHexomutase_a/b/a-II"/>
</dbReference>
<dbReference type="GO" id="GO:0005975">
    <property type="term" value="P:carbohydrate metabolic process"/>
    <property type="evidence" value="ECO:0007669"/>
    <property type="project" value="InterPro"/>
</dbReference>
<dbReference type="Pfam" id="PF02879">
    <property type="entry name" value="PGM_PMM_II"/>
    <property type="match status" value="1"/>
</dbReference>
<dbReference type="PRINTS" id="PR00509">
    <property type="entry name" value="PGMPMM"/>
</dbReference>
<keyword evidence="7" id="KW-0413">Isomerase</keyword>
<dbReference type="GO" id="GO:0004615">
    <property type="term" value="F:phosphomannomutase activity"/>
    <property type="evidence" value="ECO:0007669"/>
    <property type="project" value="TreeGrafter"/>
</dbReference>
<dbReference type="InterPro" id="IPR005846">
    <property type="entry name" value="A-D-PHexomutase_a/b/a-III"/>
</dbReference>
<protein>
    <submittedName>
        <fullName evidence="7">Phosphomannomutase/phosphoglucomutase</fullName>
        <ecNumber evidence="7">5.4.2.2</ecNumber>
    </submittedName>
</protein>
<dbReference type="InterPro" id="IPR005841">
    <property type="entry name" value="Alpha-D-phosphohexomutase_SF"/>
</dbReference>
<evidence type="ECO:0000259" key="5">
    <source>
        <dbReference type="Pfam" id="PF02879"/>
    </source>
</evidence>
<dbReference type="Gene3D" id="3.30.310.50">
    <property type="entry name" value="Alpha-D-phosphohexomutase, C-terminal domain"/>
    <property type="match status" value="1"/>
</dbReference>
<dbReference type="eggNOG" id="COG1109">
    <property type="taxonomic scope" value="Bacteria"/>
</dbReference>
<keyword evidence="3" id="KW-0597">Phosphoprotein</keyword>
<dbReference type="InterPro" id="IPR005844">
    <property type="entry name" value="A-D-PHexomutase_a/b/a-I"/>
</dbReference>
<proteinExistence type="inferred from homology"/>
<comment type="cofactor">
    <cofactor evidence="1">
        <name>Mg(2+)</name>
        <dbReference type="ChEBI" id="CHEBI:18420"/>
    </cofactor>
</comment>
<dbReference type="FunFam" id="3.40.120.10:FF:000010">
    <property type="entry name" value="phosphomannomutase/phosphoglucomutase isoform X1"/>
    <property type="match status" value="1"/>
</dbReference>
<evidence type="ECO:0000256" key="2">
    <source>
        <dbReference type="ARBA" id="ARBA00010231"/>
    </source>
</evidence>
<evidence type="ECO:0000256" key="3">
    <source>
        <dbReference type="ARBA" id="ARBA00022553"/>
    </source>
</evidence>
<comment type="similarity">
    <text evidence="2">Belongs to the phosphohexose mutase family.</text>
</comment>
<feature type="domain" description="Alpha-D-phosphohexomutase alpha/beta/alpha" evidence="6">
    <location>
        <begin position="283"/>
        <end position="399"/>
    </location>
</feature>
<dbReference type="AlphaFoldDB" id="A0A239U4J4"/>
<dbReference type="CDD" id="cd03089">
    <property type="entry name" value="PMM_PGM"/>
    <property type="match status" value="1"/>
</dbReference>
<dbReference type="EC" id="5.4.2.2" evidence="7"/>
<evidence type="ECO:0000256" key="1">
    <source>
        <dbReference type="ARBA" id="ARBA00001946"/>
    </source>
</evidence>
<accession>A0A239U4J4</accession>
<dbReference type="InterPro" id="IPR050060">
    <property type="entry name" value="Phosphoglucosamine_mutase"/>
</dbReference>
<evidence type="ECO:0000313" key="8">
    <source>
        <dbReference type="Proteomes" id="UP000215383"/>
    </source>
</evidence>
<dbReference type="InterPro" id="IPR016055">
    <property type="entry name" value="A-D-PHexomutase_a/b/a-I/II/III"/>
</dbReference>
<dbReference type="Gene3D" id="3.40.120.10">
    <property type="entry name" value="Alpha-D-Glucose-1,6-Bisphosphate, subunit A, domain 3"/>
    <property type="match status" value="3"/>
</dbReference>
<gene>
    <name evidence="7" type="primary">algC_2</name>
    <name evidence="7" type="ORF">SAMEA4364220_02041</name>
</gene>
<dbReference type="Proteomes" id="UP000215383">
    <property type="component" value="Chromosome 1"/>
</dbReference>
<evidence type="ECO:0000313" key="7">
    <source>
        <dbReference type="EMBL" id="SNV04785.1"/>
    </source>
</evidence>
<dbReference type="EMBL" id="LT906446">
    <property type="protein sequence ID" value="SNV04785.1"/>
    <property type="molecule type" value="Genomic_DNA"/>
</dbReference>
<dbReference type="GeneID" id="78508025"/>
<sequence>MINPILKLQNGSDVRGVAVEGVVDEPVTLTPEYANRIVQAFVVWLSKKSGKKASELKIAVGHDSRISAPMLKQQALMAIVAQGAIAIDCSMATTPAMFMSLVYPETKYDGSMMITASHLPFNRNGIKFFEPENGGMEKKDLTDMLNIACELTEQTADISNVEKFDLVSLYAENLCTKIREGINSKDNYDKPLTGNHIVVDAGNGAGGFFAQKVLAQLGADTTGSLYLDPDGHFPNHIPNPENKEAMDAIRGAVLNNKADLGLIFDTDVDRMSAVFSDGQEVNRDALIAMMAAILVKDYPNSTIVTDSVTSDKLTAFLEGELHLKHHRFQRGYKNVINECKRLNEEGIVSPLAIETSGHGALKENYYLDDGAYMAVKLLIAAAQTKAEGKTLNSLIEKLEPQFETAEYRLKLKGEDFKAYGAKVLEVFTARAKEKGYHIVTPNYEGVRLSFKGEANGWALLRQSLHDPNMPLNVEGNGEGDCAKITAMMKEILGGFDQLDISVLDK</sequence>
<reference evidence="7 8" key="1">
    <citation type="submission" date="2017-06" db="EMBL/GenBank/DDBJ databases">
        <authorList>
            <consortium name="Pathogen Informatics"/>
        </authorList>
    </citation>
    <scope>NUCLEOTIDE SEQUENCE [LARGE SCALE GENOMIC DNA]</scope>
    <source>
        <strain evidence="7 8">NCTC10570</strain>
    </source>
</reference>
<dbReference type="PANTHER" id="PTHR42946">
    <property type="entry name" value="PHOSPHOHEXOSE MUTASE"/>
    <property type="match status" value="1"/>
</dbReference>
<name>A0A239U4J4_9FIRM</name>